<keyword evidence="2" id="KW-0285">Flavoprotein</keyword>
<dbReference type="AlphaFoldDB" id="A0A1G4QYM4"/>
<proteinExistence type="inferred from homology"/>
<dbReference type="Gene3D" id="1.20.140.10">
    <property type="entry name" value="Butyryl-CoA Dehydrogenase, subunit A, domain 3"/>
    <property type="match status" value="1"/>
</dbReference>
<accession>A0A1G4QYM4</accession>
<name>A0A1G4QYM4_9HYPH</name>
<comment type="subcellular location">
    <subcellularLocation>
        <location evidence="1">Cytoplasm</location>
    </subcellularLocation>
</comment>
<comment type="pathway">
    <text evidence="7">Sulfur metabolism; dibenzothiophene degradation.</text>
</comment>
<dbReference type="Gene3D" id="1.10.540.10">
    <property type="entry name" value="Acyl-CoA dehydrogenase/oxidase, N-terminal domain"/>
    <property type="match status" value="1"/>
</dbReference>
<evidence type="ECO:0000259" key="16">
    <source>
        <dbReference type="Pfam" id="PF08028"/>
    </source>
</evidence>
<evidence type="ECO:0000256" key="11">
    <source>
        <dbReference type="ARBA" id="ARBA00047859"/>
    </source>
</evidence>
<evidence type="ECO:0000256" key="10">
    <source>
        <dbReference type="ARBA" id="ARBA00034345"/>
    </source>
</evidence>
<evidence type="ECO:0000259" key="14">
    <source>
        <dbReference type="Pfam" id="PF02770"/>
    </source>
</evidence>
<organism evidence="17 18">
    <name type="scientific">Rhizobium mongolense subsp. loessense</name>
    <dbReference type="NCBI Taxonomy" id="158890"/>
    <lineage>
        <taxon>Bacteria</taxon>
        <taxon>Pseudomonadati</taxon>
        <taxon>Pseudomonadota</taxon>
        <taxon>Alphaproteobacteria</taxon>
        <taxon>Hyphomicrobiales</taxon>
        <taxon>Rhizobiaceae</taxon>
        <taxon>Rhizobium/Agrobacterium group</taxon>
        <taxon>Rhizobium</taxon>
    </lineage>
</organism>
<dbReference type="SUPFAM" id="SSF56645">
    <property type="entry name" value="Acyl-CoA dehydrogenase NM domain-like"/>
    <property type="match status" value="1"/>
</dbReference>
<dbReference type="InterPro" id="IPR006091">
    <property type="entry name" value="Acyl-CoA_Oxase/DH_mid-dom"/>
</dbReference>
<dbReference type="InterPro" id="IPR009100">
    <property type="entry name" value="AcylCoA_DH/oxidase_NM_dom_sf"/>
</dbReference>
<dbReference type="PANTHER" id="PTHR43884:SF12">
    <property type="entry name" value="ISOVALERYL-COA DEHYDROGENASE, MITOCHONDRIAL-RELATED"/>
    <property type="match status" value="1"/>
</dbReference>
<evidence type="ECO:0000256" key="7">
    <source>
        <dbReference type="ARBA" id="ARBA00034307"/>
    </source>
</evidence>
<keyword evidence="4" id="KW-0547">Nucleotide-binding</keyword>
<dbReference type="GO" id="GO:0008470">
    <property type="term" value="F:3-methylbutanoyl-CoA dehydrogenase activity"/>
    <property type="evidence" value="ECO:0007669"/>
    <property type="project" value="TreeGrafter"/>
</dbReference>
<gene>
    <name evidence="17" type="ORF">SAMN02927900_02029</name>
</gene>
<evidence type="ECO:0000256" key="5">
    <source>
        <dbReference type="ARBA" id="ARBA00023002"/>
    </source>
</evidence>
<dbReference type="RefSeq" id="WP_092584740.1">
    <property type="nucleotide sequence ID" value="NZ_FMTM01000002.1"/>
</dbReference>
<dbReference type="EMBL" id="FMTM01000002">
    <property type="protein sequence ID" value="SCW49714.1"/>
    <property type="molecule type" value="Genomic_DNA"/>
</dbReference>
<evidence type="ECO:0000313" key="18">
    <source>
        <dbReference type="Proteomes" id="UP000199542"/>
    </source>
</evidence>
<feature type="domain" description="Acyl-CoA dehydrogenase C-terminal" evidence="16">
    <location>
        <begin position="247"/>
        <end position="382"/>
    </location>
</feature>
<evidence type="ECO:0000313" key="17">
    <source>
        <dbReference type="EMBL" id="SCW49714.1"/>
    </source>
</evidence>
<dbReference type="PIRSF" id="PIRSF016578">
    <property type="entry name" value="HsaA"/>
    <property type="match status" value="1"/>
</dbReference>
<dbReference type="GO" id="GO:0005737">
    <property type="term" value="C:cytoplasm"/>
    <property type="evidence" value="ECO:0007669"/>
    <property type="project" value="UniProtKB-SubCell"/>
</dbReference>
<comment type="catalytic activity">
    <reaction evidence="13">
        <text>dibenzothiophene + 2 FMNH2 + 2 O2 = dibenzothiophene 5,5-dioxide + 2 FMN + 2 H2O + 2 H(+)</text>
        <dbReference type="Rhea" id="RHEA:49072"/>
        <dbReference type="ChEBI" id="CHEBI:15377"/>
        <dbReference type="ChEBI" id="CHEBI:15378"/>
        <dbReference type="ChEBI" id="CHEBI:15379"/>
        <dbReference type="ChEBI" id="CHEBI:23681"/>
        <dbReference type="ChEBI" id="CHEBI:57618"/>
        <dbReference type="ChEBI" id="CHEBI:58210"/>
        <dbReference type="ChEBI" id="CHEBI:90356"/>
        <dbReference type="EC" id="1.14.14.21"/>
    </reaction>
</comment>
<feature type="domain" description="Acyl-CoA dehydrogenase/oxidase N-terminal" evidence="15">
    <location>
        <begin position="32"/>
        <end position="103"/>
    </location>
</feature>
<dbReference type="GO" id="GO:0050660">
    <property type="term" value="F:flavin adenine dinucleotide binding"/>
    <property type="evidence" value="ECO:0007669"/>
    <property type="project" value="InterPro"/>
</dbReference>
<evidence type="ECO:0000256" key="1">
    <source>
        <dbReference type="ARBA" id="ARBA00004496"/>
    </source>
</evidence>
<dbReference type="InterPro" id="IPR036250">
    <property type="entry name" value="AcylCo_DH-like_C"/>
</dbReference>
<evidence type="ECO:0000256" key="12">
    <source>
        <dbReference type="ARBA" id="ARBA00048445"/>
    </source>
</evidence>
<feature type="domain" description="Acyl-CoA oxidase/dehydrogenase middle" evidence="14">
    <location>
        <begin position="145"/>
        <end position="215"/>
    </location>
</feature>
<evidence type="ECO:0000259" key="15">
    <source>
        <dbReference type="Pfam" id="PF02771"/>
    </source>
</evidence>
<dbReference type="InterPro" id="IPR013786">
    <property type="entry name" value="AcylCoA_DH/ox_N"/>
</dbReference>
<keyword evidence="3" id="KW-0288">FMN</keyword>
<sequence>MTSSNISSLHAVKTADTQTDRDRLFARAAQIAADLAKRGADLDRQGQPPFEEISTLKTTGLLNALHPLQIGGGGLDWVDGLRLVRILARGESSIGQLLGYHYVNSQYIYWAADDPDQAWQLGAETVAKNLYWGAAVNPRDPGLTLARRNGHYVLNGRKSFSTGARISDRVNVNAAFDHQVANFVIPTDRPGYITIDDWDNIGQRLSDSGSVEFRDLPVYESDFISPLAAPDAAPKVQSTFNTPLIQLVFANFYLGTAEGALAEALDYVRTTTRPWVTSGLERAAEDPYILERVGEFRAALKAAAALADAAALVVQANLSRGSSVTERERGEAAIEAYQSKVNATHVSLEITARIFELMGARATASRFRFDRYWRNVRTHTLHDPVFYKAREVGDFALNDRIPPVSLYS</sequence>
<reference evidence="17 18" key="1">
    <citation type="submission" date="2016-10" db="EMBL/GenBank/DDBJ databases">
        <authorList>
            <person name="de Groot N.N."/>
        </authorList>
    </citation>
    <scope>NUCLEOTIDE SEQUENCE [LARGE SCALE GENOMIC DNA]</scope>
    <source>
        <strain evidence="17 18">CGMCC 1.3401</strain>
    </source>
</reference>
<comment type="catalytic activity">
    <reaction evidence="11">
        <text>dibenzothiophene + FMNH2 + O2 = dibenzothiophene 5-oxide + FMN + H2O + H(+)</text>
        <dbReference type="Rhea" id="RHEA:49076"/>
        <dbReference type="ChEBI" id="CHEBI:15377"/>
        <dbReference type="ChEBI" id="CHEBI:15378"/>
        <dbReference type="ChEBI" id="CHEBI:15379"/>
        <dbReference type="ChEBI" id="CHEBI:23681"/>
        <dbReference type="ChEBI" id="CHEBI:23683"/>
        <dbReference type="ChEBI" id="CHEBI:57618"/>
        <dbReference type="ChEBI" id="CHEBI:58210"/>
    </reaction>
</comment>
<comment type="catalytic activity">
    <reaction evidence="12">
        <text>dibenzothiophene 5-oxide + FMNH2 + O2 = dibenzothiophene 5,5-dioxide + FMN + H2O + H(+)</text>
        <dbReference type="Rhea" id="RHEA:49080"/>
        <dbReference type="ChEBI" id="CHEBI:15377"/>
        <dbReference type="ChEBI" id="CHEBI:15378"/>
        <dbReference type="ChEBI" id="CHEBI:15379"/>
        <dbReference type="ChEBI" id="CHEBI:23683"/>
        <dbReference type="ChEBI" id="CHEBI:57618"/>
        <dbReference type="ChEBI" id="CHEBI:58210"/>
        <dbReference type="ChEBI" id="CHEBI:90356"/>
    </reaction>
</comment>
<dbReference type="InterPro" id="IPR046373">
    <property type="entry name" value="Acyl-CoA_Oxase/DH_mid-dom_sf"/>
</dbReference>
<evidence type="ECO:0000256" key="13">
    <source>
        <dbReference type="ARBA" id="ARBA00049456"/>
    </source>
</evidence>
<comment type="similarity">
    <text evidence="8">Belongs to the DszC flavin monooxygenase family.</text>
</comment>
<dbReference type="Proteomes" id="UP000199542">
    <property type="component" value="Unassembled WGS sequence"/>
</dbReference>
<dbReference type="GO" id="GO:0006552">
    <property type="term" value="P:L-leucine catabolic process"/>
    <property type="evidence" value="ECO:0007669"/>
    <property type="project" value="TreeGrafter"/>
</dbReference>
<keyword evidence="5" id="KW-0560">Oxidoreductase</keyword>
<dbReference type="Pfam" id="PF08028">
    <property type="entry name" value="Acyl-CoA_dh_2"/>
    <property type="match status" value="1"/>
</dbReference>
<dbReference type="InterPro" id="IPR013107">
    <property type="entry name" value="Acyl-CoA_DH_C"/>
</dbReference>
<keyword evidence="6" id="KW-0503">Monooxygenase</keyword>
<protein>
    <recommendedName>
        <fullName evidence="10">Dibenzothiophene monooxygenase</fullName>
        <ecNumber evidence="9">1.14.14.21</ecNumber>
    </recommendedName>
</protein>
<dbReference type="SUPFAM" id="SSF47203">
    <property type="entry name" value="Acyl-CoA dehydrogenase C-terminal domain-like"/>
    <property type="match status" value="1"/>
</dbReference>
<evidence type="ECO:0000256" key="2">
    <source>
        <dbReference type="ARBA" id="ARBA00022630"/>
    </source>
</evidence>
<dbReference type="GO" id="GO:0004497">
    <property type="term" value="F:monooxygenase activity"/>
    <property type="evidence" value="ECO:0007669"/>
    <property type="project" value="UniProtKB-KW"/>
</dbReference>
<dbReference type="EC" id="1.14.14.21" evidence="9"/>
<dbReference type="Pfam" id="PF02770">
    <property type="entry name" value="Acyl-CoA_dh_M"/>
    <property type="match status" value="1"/>
</dbReference>
<evidence type="ECO:0000256" key="8">
    <source>
        <dbReference type="ARBA" id="ARBA00034317"/>
    </source>
</evidence>
<evidence type="ECO:0000256" key="3">
    <source>
        <dbReference type="ARBA" id="ARBA00022643"/>
    </source>
</evidence>
<dbReference type="InterPro" id="IPR037069">
    <property type="entry name" value="AcylCoA_DH/ox_N_sf"/>
</dbReference>
<evidence type="ECO:0000256" key="9">
    <source>
        <dbReference type="ARBA" id="ARBA00034328"/>
    </source>
</evidence>
<dbReference type="Gene3D" id="2.40.110.10">
    <property type="entry name" value="Butyryl-CoA Dehydrogenase, subunit A, domain 2"/>
    <property type="match status" value="1"/>
</dbReference>
<dbReference type="Pfam" id="PF02771">
    <property type="entry name" value="Acyl-CoA_dh_N"/>
    <property type="match status" value="1"/>
</dbReference>
<dbReference type="PANTHER" id="PTHR43884">
    <property type="entry name" value="ACYL-COA DEHYDROGENASE"/>
    <property type="match status" value="1"/>
</dbReference>
<evidence type="ECO:0000256" key="6">
    <source>
        <dbReference type="ARBA" id="ARBA00023033"/>
    </source>
</evidence>
<evidence type="ECO:0000256" key="4">
    <source>
        <dbReference type="ARBA" id="ARBA00022741"/>
    </source>
</evidence>